<organism evidence="1 2">
    <name type="scientific">Ambrosia artemisiifolia</name>
    <name type="common">Common ragweed</name>
    <dbReference type="NCBI Taxonomy" id="4212"/>
    <lineage>
        <taxon>Eukaryota</taxon>
        <taxon>Viridiplantae</taxon>
        <taxon>Streptophyta</taxon>
        <taxon>Embryophyta</taxon>
        <taxon>Tracheophyta</taxon>
        <taxon>Spermatophyta</taxon>
        <taxon>Magnoliopsida</taxon>
        <taxon>eudicotyledons</taxon>
        <taxon>Gunneridae</taxon>
        <taxon>Pentapetalae</taxon>
        <taxon>asterids</taxon>
        <taxon>campanulids</taxon>
        <taxon>Asterales</taxon>
        <taxon>Asteraceae</taxon>
        <taxon>Asteroideae</taxon>
        <taxon>Heliantheae alliance</taxon>
        <taxon>Heliantheae</taxon>
        <taxon>Ambrosia</taxon>
    </lineage>
</organism>
<accession>A0AAD5BUH1</accession>
<proteinExistence type="predicted"/>
<dbReference type="AlphaFoldDB" id="A0AAD5BUH1"/>
<dbReference type="Proteomes" id="UP001206925">
    <property type="component" value="Unassembled WGS sequence"/>
</dbReference>
<sequence>MKIPVARSNGYDGIIFPNLNLNFKNLKACLCILTLTHDSLKGWSTSFKVRNGDYIYTYASGRCNLNDNQSSAPIHGIYMHQEIFPSSDPRSHHKYMCKQKYL</sequence>
<comment type="caution">
    <text evidence="1">The sequence shown here is derived from an EMBL/GenBank/DDBJ whole genome shotgun (WGS) entry which is preliminary data.</text>
</comment>
<evidence type="ECO:0000313" key="2">
    <source>
        <dbReference type="Proteomes" id="UP001206925"/>
    </source>
</evidence>
<keyword evidence="2" id="KW-1185">Reference proteome</keyword>
<name>A0AAD5BUH1_AMBAR</name>
<evidence type="ECO:0000313" key="1">
    <source>
        <dbReference type="EMBL" id="KAI7729903.1"/>
    </source>
</evidence>
<dbReference type="EMBL" id="JAMZMK010010891">
    <property type="protein sequence ID" value="KAI7729903.1"/>
    <property type="molecule type" value="Genomic_DNA"/>
</dbReference>
<protein>
    <submittedName>
        <fullName evidence="1">Uncharacterized protein</fullName>
    </submittedName>
</protein>
<reference evidence="1" key="1">
    <citation type="submission" date="2022-06" db="EMBL/GenBank/DDBJ databases">
        <title>Uncovering the hologenomic basis of an extraordinary plant invasion.</title>
        <authorList>
            <person name="Bieker V.C."/>
            <person name="Martin M.D."/>
            <person name="Gilbert T."/>
            <person name="Hodgins K."/>
            <person name="Battlay P."/>
            <person name="Petersen B."/>
            <person name="Wilson J."/>
        </authorList>
    </citation>
    <scope>NUCLEOTIDE SEQUENCE</scope>
    <source>
        <strain evidence="1">AA19_3_7</strain>
        <tissue evidence="1">Leaf</tissue>
    </source>
</reference>
<gene>
    <name evidence="1" type="ORF">M8C21_009486</name>
</gene>